<dbReference type="InterPro" id="IPR023214">
    <property type="entry name" value="HAD_sf"/>
</dbReference>
<name>A0AAD4XL82_9MAGN</name>
<dbReference type="Proteomes" id="UP001202328">
    <property type="component" value="Unassembled WGS sequence"/>
</dbReference>
<keyword evidence="5 7" id="KW-1133">Transmembrane helix</keyword>
<dbReference type="AlphaFoldDB" id="A0AAD4XL82"/>
<dbReference type="PANTHER" id="PTHR42861">
    <property type="entry name" value="CALCIUM-TRANSPORTING ATPASE"/>
    <property type="match status" value="1"/>
</dbReference>
<proteinExistence type="predicted"/>
<dbReference type="InterPro" id="IPR001757">
    <property type="entry name" value="P_typ_ATPase"/>
</dbReference>
<feature type="transmembrane region" description="Helical" evidence="7">
    <location>
        <begin position="96"/>
        <end position="115"/>
    </location>
</feature>
<dbReference type="Gene3D" id="2.70.150.10">
    <property type="entry name" value="Calcium-transporting ATPase, cytoplasmic transduction domain A"/>
    <property type="match status" value="1"/>
</dbReference>
<evidence type="ECO:0000259" key="8">
    <source>
        <dbReference type="SMART" id="SM00831"/>
    </source>
</evidence>
<dbReference type="GO" id="GO:0005524">
    <property type="term" value="F:ATP binding"/>
    <property type="evidence" value="ECO:0007669"/>
    <property type="project" value="UniProtKB-KW"/>
</dbReference>
<evidence type="ECO:0000256" key="7">
    <source>
        <dbReference type="SAM" id="Phobius"/>
    </source>
</evidence>
<feature type="transmembrane region" description="Helical" evidence="7">
    <location>
        <begin position="228"/>
        <end position="249"/>
    </location>
</feature>
<feature type="transmembrane region" description="Helical" evidence="7">
    <location>
        <begin position="261"/>
        <end position="284"/>
    </location>
</feature>
<evidence type="ECO:0000256" key="3">
    <source>
        <dbReference type="ARBA" id="ARBA00022741"/>
    </source>
</evidence>
<dbReference type="GO" id="GO:0016887">
    <property type="term" value="F:ATP hydrolysis activity"/>
    <property type="evidence" value="ECO:0007669"/>
    <property type="project" value="InterPro"/>
</dbReference>
<dbReference type="Gene3D" id="3.40.1110.10">
    <property type="entry name" value="Calcium-transporting ATPase, cytoplasmic domain N"/>
    <property type="match status" value="1"/>
</dbReference>
<keyword evidence="4" id="KW-0067">ATP-binding</keyword>
<dbReference type="GO" id="GO:0016020">
    <property type="term" value="C:membrane"/>
    <property type="evidence" value="ECO:0007669"/>
    <property type="project" value="UniProtKB-SubCell"/>
</dbReference>
<dbReference type="SUPFAM" id="SSF81665">
    <property type="entry name" value="Calcium ATPase, transmembrane domain M"/>
    <property type="match status" value="1"/>
</dbReference>
<keyword evidence="2 7" id="KW-0812">Transmembrane</keyword>
<dbReference type="Pfam" id="PF00690">
    <property type="entry name" value="Cation_ATPase_N"/>
    <property type="match status" value="1"/>
</dbReference>
<dbReference type="SUPFAM" id="SSF56784">
    <property type="entry name" value="HAD-like"/>
    <property type="match status" value="1"/>
</dbReference>
<keyword evidence="3" id="KW-0547">Nucleotide-binding</keyword>
<organism evidence="9 10">
    <name type="scientific">Papaver atlanticum</name>
    <dbReference type="NCBI Taxonomy" id="357466"/>
    <lineage>
        <taxon>Eukaryota</taxon>
        <taxon>Viridiplantae</taxon>
        <taxon>Streptophyta</taxon>
        <taxon>Embryophyta</taxon>
        <taxon>Tracheophyta</taxon>
        <taxon>Spermatophyta</taxon>
        <taxon>Magnoliopsida</taxon>
        <taxon>Ranunculales</taxon>
        <taxon>Papaveraceae</taxon>
        <taxon>Papaveroideae</taxon>
        <taxon>Papaver</taxon>
    </lineage>
</organism>
<evidence type="ECO:0000256" key="1">
    <source>
        <dbReference type="ARBA" id="ARBA00004141"/>
    </source>
</evidence>
<feature type="transmembrane region" description="Helical" evidence="7">
    <location>
        <begin position="620"/>
        <end position="637"/>
    </location>
</feature>
<dbReference type="InterPro" id="IPR059000">
    <property type="entry name" value="ATPase_P-type_domA"/>
</dbReference>
<feature type="transmembrane region" description="Helical" evidence="7">
    <location>
        <begin position="657"/>
        <end position="678"/>
    </location>
</feature>
<feature type="transmembrane region" description="Helical" evidence="7">
    <location>
        <begin position="722"/>
        <end position="741"/>
    </location>
</feature>
<dbReference type="SMART" id="SM00831">
    <property type="entry name" value="Cation_ATPase_N"/>
    <property type="match status" value="1"/>
</dbReference>
<comment type="caution">
    <text evidence="9">The sequence shown here is derived from an EMBL/GenBank/DDBJ whole genome shotgun (WGS) entry which is preliminary data.</text>
</comment>
<keyword evidence="6 7" id="KW-0472">Membrane</keyword>
<keyword evidence="10" id="KW-1185">Reference proteome</keyword>
<dbReference type="InterPro" id="IPR023298">
    <property type="entry name" value="ATPase_P-typ_TM_dom_sf"/>
</dbReference>
<dbReference type="InterPro" id="IPR008250">
    <property type="entry name" value="ATPase_P-typ_transduc_dom_A_sf"/>
</dbReference>
<reference evidence="9" key="1">
    <citation type="submission" date="2022-04" db="EMBL/GenBank/DDBJ databases">
        <title>A functionally conserved STORR gene fusion in Papaver species that diverged 16.8 million years ago.</title>
        <authorList>
            <person name="Catania T."/>
        </authorList>
    </citation>
    <scope>NUCLEOTIDE SEQUENCE</scope>
    <source>
        <strain evidence="9">S-188037</strain>
    </source>
</reference>
<protein>
    <recommendedName>
        <fullName evidence="8">Cation-transporting P-type ATPase N-terminal domain-containing protein</fullName>
    </recommendedName>
</protein>
<dbReference type="SUPFAM" id="SSF81653">
    <property type="entry name" value="Calcium ATPase, transduction domain A"/>
    <property type="match status" value="1"/>
</dbReference>
<feature type="domain" description="Cation-transporting P-type ATPase N-terminal" evidence="8">
    <location>
        <begin position="16"/>
        <end position="88"/>
    </location>
</feature>
<evidence type="ECO:0000313" key="9">
    <source>
        <dbReference type="EMBL" id="KAI3923623.1"/>
    </source>
</evidence>
<evidence type="ECO:0000256" key="2">
    <source>
        <dbReference type="ARBA" id="ARBA00022692"/>
    </source>
</evidence>
<accession>A0AAD4XL82</accession>
<evidence type="ECO:0000313" key="10">
    <source>
        <dbReference type="Proteomes" id="UP001202328"/>
    </source>
</evidence>
<evidence type="ECO:0000256" key="4">
    <source>
        <dbReference type="ARBA" id="ARBA00022840"/>
    </source>
</evidence>
<dbReference type="InterPro" id="IPR023299">
    <property type="entry name" value="ATPase_P-typ_cyto_dom_N"/>
</dbReference>
<feature type="transmembrane region" description="Helical" evidence="7">
    <location>
        <begin position="592"/>
        <end position="614"/>
    </location>
</feature>
<dbReference type="Gene3D" id="1.20.1110.10">
    <property type="entry name" value="Calcium-transporting ATPase, transmembrane domain"/>
    <property type="match status" value="2"/>
</dbReference>
<evidence type="ECO:0000256" key="6">
    <source>
        <dbReference type="ARBA" id="ARBA00023136"/>
    </source>
</evidence>
<comment type="subcellular location">
    <subcellularLocation>
        <location evidence="1">Membrane</location>
        <topology evidence="1">Multi-pass membrane protein</topology>
    </subcellularLocation>
</comment>
<gene>
    <name evidence="9" type="ORF">MKW98_011253</name>
</gene>
<dbReference type="PRINTS" id="PR00119">
    <property type="entry name" value="CATATPASE"/>
</dbReference>
<dbReference type="Pfam" id="PF00122">
    <property type="entry name" value="E1-E2_ATPase"/>
    <property type="match status" value="1"/>
</dbReference>
<feature type="transmembrane region" description="Helical" evidence="7">
    <location>
        <begin position="753"/>
        <end position="773"/>
    </location>
</feature>
<dbReference type="Gene3D" id="3.40.50.1000">
    <property type="entry name" value="HAD superfamily/HAD-like"/>
    <property type="match status" value="1"/>
</dbReference>
<evidence type="ECO:0000256" key="5">
    <source>
        <dbReference type="ARBA" id="ARBA00022989"/>
    </source>
</evidence>
<dbReference type="InterPro" id="IPR036412">
    <property type="entry name" value="HAD-like_sf"/>
</dbReference>
<feature type="transmembrane region" description="Helical" evidence="7">
    <location>
        <begin position="793"/>
        <end position="814"/>
    </location>
</feature>
<dbReference type="NCBIfam" id="TIGR01494">
    <property type="entry name" value="ATPase_P-type"/>
    <property type="match status" value="1"/>
</dbReference>
<dbReference type="InterPro" id="IPR004014">
    <property type="entry name" value="ATPase_P-typ_cation-transptr_N"/>
</dbReference>
<dbReference type="EMBL" id="JAJJMB010008429">
    <property type="protein sequence ID" value="KAI3923623.1"/>
    <property type="molecule type" value="Genomic_DNA"/>
</dbReference>
<sequence length="853" mass="94689">MDENHGLEEIVNESSNLREMNIEEALVSLRSQREGLSSEDAELRLTILSYNNLEEKKDGNVLNFFSFMRNPLSLFMDAAAIMSITLANGNHQQPDWQIFLGVVTLLIINSTISYIEDRKSGVAVAGLKSQLALNAKVRRDRHWIDKDASVLVPGDIISIKAGDIIPADVLLLEGDPLSIDEYAVTRNPLLETKNAGERVFCGSTCKHGELKALVIAAGHRATLQIKSVIRIIGNFCMIAVVVGIVFQTAFMCLQSRSYWKIIDNILVLLIGGIPIAMPTVLRVVMAIGSHRLSKQELAGMDVLLCDKAGTLTMNKLSVVKTHIQVFIEEEVVPYVIIQMAAQASRPSNRDAVDIAVIEALDDEQEAHDGIQIIELVSTCNRSMITYWDAERNMDRITKGSPEVILEFVDNQAAIRGRVDAAVAMLEEKGFRSLAVAYHRVPGPWHFIGLLPLFDPPRFDSAQTIARALNLGVNVKMVTGDQLAIAKETSRIMGMRTNIFPLSAILGNHSIAALSIEQVIEKADGFAGVLPEIHMWNNWRRSRRCCCSIGIATVEATDAARRASDIVLTEPGLSVIIGAVETSRATFQRMKGYATYVVGQTVNIVLGFVLLSYVWKFDFPPFMAILFVILNDGTIMILAKERVKPSPLPDSWKLSEIFAAGVGLGSYLTMTTIVFFWAARSTEFFPRVFKVSSLKGEKHFPELALRLVPGSQGWSFLESPGRGLVQVFLGAQLIATLIAVYAHWSFAGVQGIGWGWAGVIWLYTIATCIPLDIIKFVIRYALSGKAWDHITYQQLHFVTLVVFSLFFLFFLFFFFRLRPTHRGYHSPSVEGLGIMLLSDRYVLNHICSTFSKDT</sequence>